<proteinExistence type="predicted"/>
<dbReference type="AlphaFoldDB" id="A0A1F8ELX4"/>
<feature type="transmembrane region" description="Helical" evidence="5">
    <location>
        <begin position="84"/>
        <end position="107"/>
    </location>
</feature>
<organism evidence="6 7">
    <name type="scientific">Candidatus Yanofskybacteria bacterium RIFCSPHIGHO2_01_FULL_41_53</name>
    <dbReference type="NCBI Taxonomy" id="1802663"/>
    <lineage>
        <taxon>Bacteria</taxon>
        <taxon>Candidatus Yanofskyibacteriota</taxon>
    </lineage>
</organism>
<feature type="transmembrane region" description="Helical" evidence="5">
    <location>
        <begin position="146"/>
        <end position="165"/>
    </location>
</feature>
<feature type="compositionally biased region" description="Basic and acidic residues" evidence="4">
    <location>
        <begin position="1"/>
        <end position="11"/>
    </location>
</feature>
<feature type="transmembrane region" description="Helical" evidence="5">
    <location>
        <begin position="119"/>
        <end position="140"/>
    </location>
</feature>
<feature type="transmembrane region" description="Helical" evidence="5">
    <location>
        <begin position="425"/>
        <end position="443"/>
    </location>
</feature>
<feature type="transmembrane region" description="Helical" evidence="5">
    <location>
        <begin position="57"/>
        <end position="78"/>
    </location>
</feature>
<dbReference type="PANTHER" id="PTHR45586">
    <property type="entry name" value="TPR REPEAT-CONTAINING PROTEIN PA4667"/>
    <property type="match status" value="1"/>
</dbReference>
<keyword evidence="5" id="KW-1133">Transmembrane helix</keyword>
<dbReference type="InterPro" id="IPR011990">
    <property type="entry name" value="TPR-like_helical_dom_sf"/>
</dbReference>
<feature type="repeat" description="TPR" evidence="3">
    <location>
        <begin position="719"/>
        <end position="752"/>
    </location>
</feature>
<evidence type="ECO:0000256" key="1">
    <source>
        <dbReference type="ARBA" id="ARBA00022737"/>
    </source>
</evidence>
<dbReference type="SUPFAM" id="SSF48452">
    <property type="entry name" value="TPR-like"/>
    <property type="match status" value="1"/>
</dbReference>
<evidence type="ECO:0000256" key="5">
    <source>
        <dbReference type="SAM" id="Phobius"/>
    </source>
</evidence>
<keyword evidence="5" id="KW-0472">Membrane</keyword>
<dbReference type="PROSITE" id="PS50005">
    <property type="entry name" value="TPR"/>
    <property type="match status" value="2"/>
</dbReference>
<dbReference type="SMART" id="SM00028">
    <property type="entry name" value="TPR"/>
    <property type="match status" value="3"/>
</dbReference>
<dbReference type="InterPro" id="IPR051012">
    <property type="entry name" value="CellSynth/LPSAsmb/PSIAsmb"/>
</dbReference>
<feature type="repeat" description="TPR" evidence="3">
    <location>
        <begin position="685"/>
        <end position="718"/>
    </location>
</feature>
<keyword evidence="5" id="KW-0812">Transmembrane</keyword>
<feature type="transmembrane region" description="Helical" evidence="5">
    <location>
        <begin position="265"/>
        <end position="284"/>
    </location>
</feature>
<feature type="transmembrane region" description="Helical" evidence="5">
    <location>
        <begin position="382"/>
        <end position="405"/>
    </location>
</feature>
<keyword evidence="1" id="KW-0677">Repeat</keyword>
<dbReference type="Proteomes" id="UP000177117">
    <property type="component" value="Unassembled WGS sequence"/>
</dbReference>
<feature type="region of interest" description="Disordered" evidence="4">
    <location>
        <begin position="1"/>
        <end position="23"/>
    </location>
</feature>
<evidence type="ECO:0000256" key="4">
    <source>
        <dbReference type="SAM" id="MobiDB-lite"/>
    </source>
</evidence>
<keyword evidence="2 3" id="KW-0802">TPR repeat</keyword>
<evidence type="ECO:0000313" key="6">
    <source>
        <dbReference type="EMBL" id="OGN01861.1"/>
    </source>
</evidence>
<feature type="transmembrane region" description="Helical" evidence="5">
    <location>
        <begin position="478"/>
        <end position="505"/>
    </location>
</feature>
<feature type="transmembrane region" description="Helical" evidence="5">
    <location>
        <begin position="449"/>
        <end position="466"/>
    </location>
</feature>
<accession>A0A1F8ELX4</accession>
<feature type="transmembrane region" description="Helical" evidence="5">
    <location>
        <begin position="242"/>
        <end position="259"/>
    </location>
</feature>
<evidence type="ECO:0000256" key="3">
    <source>
        <dbReference type="PROSITE-ProRule" id="PRU00339"/>
    </source>
</evidence>
<gene>
    <name evidence="6" type="ORF">A2650_04875</name>
</gene>
<sequence length="817" mass="89886">MDLNFWRKDNSDSSEGTEESEVEYNNIEPEGLAPVIDYQVEPADPEKAKVYNKISRWAIYVGVFLAPLFFLPWTSSVLELNKQMLLVIVAGVAMVSWLLGVVSSGYLAWRNNYLDRGILALLGAFVVGGIFSIANFKSIFGLTPSFSNSLVSIISLSIIYFLVVNNIEDRGKILRSVLGFAIVVALVYGLLQLFGVYVFRFPFAVSRAFNSVGSINVLGVIAAVSLPLFSKSRISLRWLDKAYLEKVGLGAALFLLVILNWWVLWSIAIAGMVAMIVFENLGGGRFRMRKLILPMTVVVLGVFLMVVNLNLTAFKDKLPVEVAPSFKLSSNVVVSAIKSNLAFGYGSENFSVAFDKYGASSLSGTTLSDVKFYDATSEVMTLLVQGGLVMVAALGFFFWCLAVVFLRFRKYVLESDDPESVKQDIGVLASLAALAVALFLYPFNLTLMTFLYLLLGLVVLIIFNKGKKEFNIEQKTSLSLASSLGFIGGLILVLVGVYFGATIYISDVKYASALSESDNAEKAALLVEAINWNGKDDRYYRTASQTALDLIADELKKPASADRNTKIQNYISTSISLARRATEITPQESLNWNNLGVIYQTLLPFVDGVVTLSEDAYLKSAALRPGDPNPYYRAGILYLGEINLLTQLVSARRITTSQANSIALAAIARSEENLKKSVELSPNFGLAIYNLGIVYERQGKIREAIGELEKVVPANSNQPGLAFELGLLYYRAGRKDDAFAALERAVVLAPDYSNARWYLALIQEERGNVEAAIEQLERILSLAINKDNPIVTDKLTELRAGITEKPPIDILDREPLP</sequence>
<name>A0A1F8ELX4_9BACT</name>
<dbReference type="Gene3D" id="1.25.40.10">
    <property type="entry name" value="Tetratricopeptide repeat domain"/>
    <property type="match status" value="2"/>
</dbReference>
<dbReference type="PANTHER" id="PTHR45586:SF1">
    <property type="entry name" value="LIPOPOLYSACCHARIDE ASSEMBLY PROTEIN B"/>
    <property type="match status" value="1"/>
</dbReference>
<feature type="transmembrane region" description="Helical" evidence="5">
    <location>
        <begin position="211"/>
        <end position="230"/>
    </location>
</feature>
<dbReference type="EMBL" id="MGJD01000003">
    <property type="protein sequence ID" value="OGN01861.1"/>
    <property type="molecule type" value="Genomic_DNA"/>
</dbReference>
<comment type="caution">
    <text evidence="6">The sequence shown here is derived from an EMBL/GenBank/DDBJ whole genome shotgun (WGS) entry which is preliminary data.</text>
</comment>
<evidence type="ECO:0000313" key="7">
    <source>
        <dbReference type="Proteomes" id="UP000177117"/>
    </source>
</evidence>
<feature type="transmembrane region" description="Helical" evidence="5">
    <location>
        <begin position="291"/>
        <end position="311"/>
    </location>
</feature>
<feature type="transmembrane region" description="Helical" evidence="5">
    <location>
        <begin position="177"/>
        <end position="199"/>
    </location>
</feature>
<reference evidence="6 7" key="1">
    <citation type="journal article" date="2016" name="Nat. Commun.">
        <title>Thousands of microbial genomes shed light on interconnected biogeochemical processes in an aquifer system.</title>
        <authorList>
            <person name="Anantharaman K."/>
            <person name="Brown C.T."/>
            <person name="Hug L.A."/>
            <person name="Sharon I."/>
            <person name="Castelle C.J."/>
            <person name="Probst A.J."/>
            <person name="Thomas B.C."/>
            <person name="Singh A."/>
            <person name="Wilkins M.J."/>
            <person name="Karaoz U."/>
            <person name="Brodie E.L."/>
            <person name="Williams K.H."/>
            <person name="Hubbard S.S."/>
            <person name="Banfield J.F."/>
        </authorList>
    </citation>
    <scope>NUCLEOTIDE SEQUENCE [LARGE SCALE GENOMIC DNA]</scope>
</reference>
<protein>
    <submittedName>
        <fullName evidence="6">Uncharacterized protein</fullName>
    </submittedName>
</protein>
<dbReference type="Pfam" id="PF13432">
    <property type="entry name" value="TPR_16"/>
    <property type="match status" value="1"/>
</dbReference>
<evidence type="ECO:0000256" key="2">
    <source>
        <dbReference type="ARBA" id="ARBA00022803"/>
    </source>
</evidence>
<dbReference type="InterPro" id="IPR019734">
    <property type="entry name" value="TPR_rpt"/>
</dbReference>